<sequence length="69" mass="7559">MNGVLYACGPGSLEIFMCGQYAPSNFIRSKRSRVLKEQSLAKMTKTTTMTTTTTTTTSTCWIILIGCVN</sequence>
<evidence type="ECO:0000313" key="1">
    <source>
        <dbReference type="EMBL" id="KAL2713797.1"/>
    </source>
</evidence>
<protein>
    <submittedName>
        <fullName evidence="1">Uncharacterized protein</fullName>
    </submittedName>
</protein>
<dbReference type="Proteomes" id="UP001607302">
    <property type="component" value="Unassembled WGS sequence"/>
</dbReference>
<evidence type="ECO:0000313" key="2">
    <source>
        <dbReference type="Proteomes" id="UP001607302"/>
    </source>
</evidence>
<name>A0ABD2A069_VESSQ</name>
<proteinExistence type="predicted"/>
<dbReference type="EMBL" id="JAUDFV010000157">
    <property type="protein sequence ID" value="KAL2713797.1"/>
    <property type="molecule type" value="Genomic_DNA"/>
</dbReference>
<gene>
    <name evidence="1" type="ORF">V1478_016354</name>
</gene>
<accession>A0ABD2A069</accession>
<comment type="caution">
    <text evidence="1">The sequence shown here is derived from an EMBL/GenBank/DDBJ whole genome shotgun (WGS) entry which is preliminary data.</text>
</comment>
<keyword evidence="2" id="KW-1185">Reference proteome</keyword>
<organism evidence="1 2">
    <name type="scientific">Vespula squamosa</name>
    <name type="common">Southern yellow jacket</name>
    <name type="synonym">Wasp</name>
    <dbReference type="NCBI Taxonomy" id="30214"/>
    <lineage>
        <taxon>Eukaryota</taxon>
        <taxon>Metazoa</taxon>
        <taxon>Ecdysozoa</taxon>
        <taxon>Arthropoda</taxon>
        <taxon>Hexapoda</taxon>
        <taxon>Insecta</taxon>
        <taxon>Pterygota</taxon>
        <taxon>Neoptera</taxon>
        <taxon>Endopterygota</taxon>
        <taxon>Hymenoptera</taxon>
        <taxon>Apocrita</taxon>
        <taxon>Aculeata</taxon>
        <taxon>Vespoidea</taxon>
        <taxon>Vespidae</taxon>
        <taxon>Vespinae</taxon>
        <taxon>Vespula</taxon>
    </lineage>
</organism>
<reference evidence="1 2" key="1">
    <citation type="journal article" date="2024" name="Ann. Entomol. Soc. Am.">
        <title>Genomic analyses of the southern and eastern yellowjacket wasps (Hymenoptera: Vespidae) reveal evolutionary signatures of social life.</title>
        <authorList>
            <person name="Catto M.A."/>
            <person name="Caine P.B."/>
            <person name="Orr S.E."/>
            <person name="Hunt B.G."/>
            <person name="Goodisman M.A.D."/>
        </authorList>
    </citation>
    <scope>NUCLEOTIDE SEQUENCE [LARGE SCALE GENOMIC DNA]</scope>
    <source>
        <strain evidence="1">233</strain>
        <tissue evidence="1">Head and thorax</tissue>
    </source>
</reference>
<dbReference type="AlphaFoldDB" id="A0ABD2A069"/>